<organism evidence="12 13">
    <name type="scientific">Paraburkholderia megapolitana</name>
    <dbReference type="NCBI Taxonomy" id="420953"/>
    <lineage>
        <taxon>Bacteria</taxon>
        <taxon>Pseudomonadati</taxon>
        <taxon>Pseudomonadota</taxon>
        <taxon>Betaproteobacteria</taxon>
        <taxon>Burkholderiales</taxon>
        <taxon>Burkholderiaceae</taxon>
        <taxon>Paraburkholderia</taxon>
    </lineage>
</organism>
<keyword evidence="5 9" id="KW-0812">Transmembrane</keyword>
<proteinExistence type="inferred from homology"/>
<dbReference type="Pfam" id="PF21770">
    <property type="entry name" value="MgtC_SapB_C"/>
    <property type="match status" value="1"/>
</dbReference>
<feature type="transmembrane region" description="Helical" evidence="9">
    <location>
        <begin position="29"/>
        <end position="52"/>
    </location>
</feature>
<dbReference type="PANTHER" id="PTHR33778:SF3">
    <property type="entry name" value="PROTEIN MGTC"/>
    <property type="match status" value="1"/>
</dbReference>
<evidence type="ECO:0000313" key="13">
    <source>
        <dbReference type="Proteomes" id="UP000199548"/>
    </source>
</evidence>
<keyword evidence="6 9" id="KW-1133">Transmembrane helix</keyword>
<evidence type="ECO:0000256" key="8">
    <source>
        <dbReference type="ARBA" id="ARBA00025369"/>
    </source>
</evidence>
<evidence type="ECO:0000256" key="3">
    <source>
        <dbReference type="ARBA" id="ARBA00013833"/>
    </source>
</evidence>
<comment type="function">
    <text evidence="8">Virulence factor required for growth in low Mg(2+) medium and for intramacrophage survival. May be involved in regulating membrane potential by activating Na(+)/K(+)-ATPase.</text>
</comment>
<keyword evidence="7 9" id="KW-0472">Membrane</keyword>
<feature type="domain" description="MgtC-like C-terminal" evidence="11">
    <location>
        <begin position="180"/>
        <end position="258"/>
    </location>
</feature>
<sequence>MHCMLRIGIACPFRAPVMRIDQPVRLHVFVFHLMTLEFLLRLFVAFACGVAIGIERQMRQRTAGLRTITLVASGACLFVTLGVLTGNGTAGVTQIAAYVVSGVGFLGGGVIMREKGSVQGINTAATLWCSAAVGVLSGSGHFGPAIAGTCVVLLTNTVLREVSQLINATPVSNADLIRAYVLSVVCRDEDEIHIRTALSNAMSSTPLSFQSLTSEDVADQPGRILVTATLKLHPKDQPKLEWMASRISMEKSVSSVSWIAQEAEPTPE</sequence>
<dbReference type="AlphaFoldDB" id="A0A1I3SY20"/>
<dbReference type="Gene3D" id="3.30.70.260">
    <property type="match status" value="1"/>
</dbReference>
<evidence type="ECO:0000256" key="4">
    <source>
        <dbReference type="ARBA" id="ARBA00022475"/>
    </source>
</evidence>
<feature type="domain" description="MgtC/SapB/SrpB/YhiD N-terminal" evidence="10">
    <location>
        <begin position="42"/>
        <end position="164"/>
    </location>
</feature>
<keyword evidence="9" id="KW-0997">Cell inner membrane</keyword>
<evidence type="ECO:0000313" key="12">
    <source>
        <dbReference type="EMBL" id="SFJ63645.1"/>
    </source>
</evidence>
<comment type="subcellular location">
    <subcellularLocation>
        <location evidence="9">Cell inner membrane</location>
        <topology evidence="9">Multi-pass membrane protein</topology>
    </subcellularLocation>
    <subcellularLocation>
        <location evidence="1">Cell membrane</location>
        <topology evidence="1">Multi-pass membrane protein</topology>
    </subcellularLocation>
</comment>
<gene>
    <name evidence="12" type="ORF">SAMN05192543_1095</name>
</gene>
<evidence type="ECO:0000256" key="1">
    <source>
        <dbReference type="ARBA" id="ARBA00004651"/>
    </source>
</evidence>
<protein>
    <recommendedName>
        <fullName evidence="3 9">Protein MgtC</fullName>
    </recommendedName>
</protein>
<reference evidence="12 13" key="1">
    <citation type="submission" date="2016-10" db="EMBL/GenBank/DDBJ databases">
        <authorList>
            <person name="de Groot N.N."/>
        </authorList>
    </citation>
    <scope>NUCLEOTIDE SEQUENCE [LARGE SCALE GENOMIC DNA]</scope>
    <source>
        <strain evidence="12 13">LMG 23650</strain>
    </source>
</reference>
<keyword evidence="13" id="KW-1185">Reference proteome</keyword>
<evidence type="ECO:0000256" key="7">
    <source>
        <dbReference type="ARBA" id="ARBA00023136"/>
    </source>
</evidence>
<evidence type="ECO:0000256" key="5">
    <source>
        <dbReference type="ARBA" id="ARBA00022692"/>
    </source>
</evidence>
<dbReference type="Proteomes" id="UP000199548">
    <property type="component" value="Unassembled WGS sequence"/>
</dbReference>
<evidence type="ECO:0000256" key="6">
    <source>
        <dbReference type="ARBA" id="ARBA00022989"/>
    </source>
</evidence>
<keyword evidence="4" id="KW-1003">Cell membrane</keyword>
<accession>A0A1I3SY20</accession>
<evidence type="ECO:0000259" key="10">
    <source>
        <dbReference type="Pfam" id="PF02308"/>
    </source>
</evidence>
<dbReference type="InterPro" id="IPR003416">
    <property type="entry name" value="MgtC/SapB/SrpB/YhiD_fam"/>
</dbReference>
<feature type="transmembrane region" description="Helical" evidence="9">
    <location>
        <begin position="95"/>
        <end position="112"/>
    </location>
</feature>
<evidence type="ECO:0000256" key="2">
    <source>
        <dbReference type="ARBA" id="ARBA00009298"/>
    </source>
</evidence>
<evidence type="ECO:0000259" key="11">
    <source>
        <dbReference type="Pfam" id="PF21770"/>
    </source>
</evidence>
<dbReference type="PRINTS" id="PR01837">
    <property type="entry name" value="MGTCSAPBPROT"/>
</dbReference>
<evidence type="ECO:0000256" key="9">
    <source>
        <dbReference type="RuleBase" id="RU365041"/>
    </source>
</evidence>
<dbReference type="Pfam" id="PF02308">
    <property type="entry name" value="MgtC"/>
    <property type="match status" value="1"/>
</dbReference>
<dbReference type="InterPro" id="IPR049177">
    <property type="entry name" value="MgtC_SapB_SrpB_YhiD_N"/>
</dbReference>
<dbReference type="PANTHER" id="PTHR33778">
    <property type="entry name" value="PROTEIN MGTC"/>
    <property type="match status" value="1"/>
</dbReference>
<dbReference type="STRING" id="420953.SAMN05192543_1095"/>
<dbReference type="GO" id="GO:0005886">
    <property type="term" value="C:plasma membrane"/>
    <property type="evidence" value="ECO:0007669"/>
    <property type="project" value="UniProtKB-SubCell"/>
</dbReference>
<feature type="transmembrane region" description="Helical" evidence="9">
    <location>
        <begin position="64"/>
        <end position="83"/>
    </location>
</feature>
<comment type="similarity">
    <text evidence="2 9">Belongs to the MgtC/SapB family.</text>
</comment>
<dbReference type="InterPro" id="IPR048640">
    <property type="entry name" value="MgtC-like_C"/>
</dbReference>
<name>A0A1I3SY20_9BURK</name>
<dbReference type="EMBL" id="FOQU01000009">
    <property type="protein sequence ID" value="SFJ63645.1"/>
    <property type="molecule type" value="Genomic_DNA"/>
</dbReference>